<protein>
    <recommendedName>
        <fullName evidence="2">Mediator of RNA polymerase II transcription subunit 15</fullName>
    </recommendedName>
    <alternativeName>
        <fullName evidence="2">Mediator complex subunit 15</fullName>
    </alternativeName>
</protein>
<feature type="domain" description="Mediator of RNA polymerase II transcription subunit 15 N-terminal" evidence="4">
    <location>
        <begin position="50"/>
        <end position="89"/>
    </location>
</feature>
<comment type="function">
    <text evidence="2">Component of the Mediator complex, a coactivator involved in the regulated transcription of nearly all RNA polymerase II-dependent genes. Mediator functions as a bridge to convey information from gene-specific regulatory proteins to the basal RNA polymerase II transcription machinery. Mediator is recruited to promoters by direct interactions with regulatory proteins and serves as a scaffold for the assembly of a functional preinitiation complex with RNA polymerase II and the general transcription factors.</text>
</comment>
<evidence type="ECO:0000313" key="5">
    <source>
        <dbReference type="EMBL" id="PVD31576.1"/>
    </source>
</evidence>
<comment type="subcellular location">
    <subcellularLocation>
        <location evidence="2">Nucleus</location>
    </subcellularLocation>
</comment>
<keyword evidence="6" id="KW-1185">Reference proteome</keyword>
<dbReference type="GO" id="GO:0003712">
    <property type="term" value="F:transcription coregulator activity"/>
    <property type="evidence" value="ECO:0007669"/>
    <property type="project" value="InterPro"/>
</dbReference>
<dbReference type="AlphaFoldDB" id="A0A2T7PDT2"/>
<feature type="region of interest" description="Disordered" evidence="3">
    <location>
        <begin position="1"/>
        <end position="46"/>
    </location>
</feature>
<comment type="caution">
    <text evidence="5">The sequence shown here is derived from an EMBL/GenBank/DDBJ whole genome shotgun (WGS) entry which is preliminary data.</text>
</comment>
<dbReference type="GO" id="GO:0006355">
    <property type="term" value="P:regulation of DNA-templated transcription"/>
    <property type="evidence" value="ECO:0007669"/>
    <property type="project" value="InterPro"/>
</dbReference>
<comment type="similarity">
    <text evidence="2">Belongs to the Mediator complex subunit 15 family.</text>
</comment>
<feature type="compositionally biased region" description="Acidic residues" evidence="3">
    <location>
        <begin position="92"/>
        <end position="101"/>
    </location>
</feature>
<keyword evidence="2" id="KW-0804">Transcription</keyword>
<gene>
    <name evidence="2" type="primary">MED15</name>
    <name evidence="5" type="ORF">C0Q70_06991</name>
</gene>
<dbReference type="Proteomes" id="UP000245119">
    <property type="component" value="Linkage Group LG4"/>
</dbReference>
<dbReference type="InterPro" id="IPR019087">
    <property type="entry name" value="Med15_N"/>
</dbReference>
<organism evidence="5 6">
    <name type="scientific">Pomacea canaliculata</name>
    <name type="common">Golden apple snail</name>
    <dbReference type="NCBI Taxonomy" id="400727"/>
    <lineage>
        <taxon>Eukaryota</taxon>
        <taxon>Metazoa</taxon>
        <taxon>Spiralia</taxon>
        <taxon>Lophotrochozoa</taxon>
        <taxon>Mollusca</taxon>
        <taxon>Gastropoda</taxon>
        <taxon>Caenogastropoda</taxon>
        <taxon>Architaenioglossa</taxon>
        <taxon>Ampullarioidea</taxon>
        <taxon>Ampullariidae</taxon>
        <taxon>Pomacea</taxon>
    </lineage>
</organism>
<dbReference type="EMBL" id="PZQS01000004">
    <property type="protein sequence ID" value="PVD31576.1"/>
    <property type="molecule type" value="Genomic_DNA"/>
</dbReference>
<evidence type="ECO:0000313" key="6">
    <source>
        <dbReference type="Proteomes" id="UP000245119"/>
    </source>
</evidence>
<dbReference type="Gene3D" id="1.10.246.20">
    <property type="entry name" value="Coactivator CBP, KIX domain"/>
    <property type="match status" value="1"/>
</dbReference>
<dbReference type="InterPro" id="IPR036529">
    <property type="entry name" value="KIX_dom_sf"/>
</dbReference>
<keyword evidence="2" id="KW-0010">Activator</keyword>
<evidence type="ECO:0000256" key="2">
    <source>
        <dbReference type="RuleBase" id="RU364148"/>
    </source>
</evidence>
<evidence type="ECO:0000256" key="1">
    <source>
        <dbReference type="ARBA" id="ARBA00023242"/>
    </source>
</evidence>
<dbReference type="GO" id="GO:0005634">
    <property type="term" value="C:nucleus"/>
    <property type="evidence" value="ECO:0007669"/>
    <property type="project" value="UniProtKB-SubCell"/>
</dbReference>
<comment type="subunit">
    <text evidence="2">Component of the Mediator complex.</text>
</comment>
<dbReference type="OrthoDB" id="10055322at2759"/>
<evidence type="ECO:0000256" key="3">
    <source>
        <dbReference type="SAM" id="MobiDB-lite"/>
    </source>
</evidence>
<reference evidence="5 6" key="1">
    <citation type="submission" date="2018-04" db="EMBL/GenBank/DDBJ databases">
        <title>The genome of golden apple snail Pomacea canaliculata provides insight into stress tolerance and invasive adaptation.</title>
        <authorList>
            <person name="Liu C."/>
            <person name="Liu B."/>
            <person name="Ren Y."/>
            <person name="Zhang Y."/>
            <person name="Wang H."/>
            <person name="Li S."/>
            <person name="Jiang F."/>
            <person name="Yin L."/>
            <person name="Zhang G."/>
            <person name="Qian W."/>
            <person name="Fan W."/>
        </authorList>
    </citation>
    <scope>NUCLEOTIDE SEQUENCE [LARGE SCALE GENOMIC DNA]</scope>
    <source>
        <strain evidence="5">SZHN2017</strain>
        <tissue evidence="5">Muscle</tissue>
    </source>
</reference>
<keyword evidence="2" id="KW-0805">Transcription regulation</keyword>
<sequence length="125" mass="13872">MLSHAGGDGAQFRDLHGKGQGYEKPNKRQSVKKNCRLNPHSEDQMEQFLEQNTPEQLEEFIFKQSKTREDYLSLTADLLLHARQANARADYEGYDGQDDSESPQASKQAEGGSDGATPNGDAKKS</sequence>
<feature type="region of interest" description="Disordered" evidence="3">
    <location>
        <begin position="90"/>
        <end position="125"/>
    </location>
</feature>
<proteinExistence type="inferred from homology"/>
<keyword evidence="1 2" id="KW-0539">Nucleus</keyword>
<accession>A0A2T7PDT2</accession>
<dbReference type="Pfam" id="PF09606">
    <property type="entry name" value="Med15_N"/>
    <property type="match status" value="1"/>
</dbReference>
<dbReference type="STRING" id="400727.A0A2T7PDT2"/>
<name>A0A2T7PDT2_POMCA</name>
<evidence type="ECO:0000259" key="4">
    <source>
        <dbReference type="Pfam" id="PF09606"/>
    </source>
</evidence>